<dbReference type="AlphaFoldDB" id="A0A3L5TU79"/>
<evidence type="ECO:0000313" key="3">
    <source>
        <dbReference type="Proteomes" id="UP000266721"/>
    </source>
</evidence>
<proteinExistence type="predicted"/>
<comment type="caution">
    <text evidence="2">The sequence shown here is derived from an EMBL/GenBank/DDBJ whole genome shotgun (WGS) entry which is preliminary data.</text>
</comment>
<feature type="non-terminal residue" evidence="2">
    <location>
        <position position="173"/>
    </location>
</feature>
<gene>
    <name evidence="2" type="ORF">AM593_10488</name>
</gene>
<protein>
    <submittedName>
        <fullName evidence="2">Uncharacterized protein</fullName>
    </submittedName>
</protein>
<evidence type="ECO:0000313" key="2">
    <source>
        <dbReference type="EMBL" id="OPL33464.1"/>
    </source>
</evidence>
<feature type="region of interest" description="Disordered" evidence="1">
    <location>
        <begin position="151"/>
        <end position="173"/>
    </location>
</feature>
<dbReference type="Proteomes" id="UP000266721">
    <property type="component" value="Unassembled WGS sequence"/>
</dbReference>
<reference evidence="2 3" key="1">
    <citation type="journal article" date="2016" name="PLoS ONE">
        <title>A First Insight into the Genome of the Filter-Feeder Mussel Mytilus galloprovincialis.</title>
        <authorList>
            <person name="Murgarella M."/>
            <person name="Puiu D."/>
            <person name="Novoa B."/>
            <person name="Figueras A."/>
            <person name="Posada D."/>
            <person name="Canchaya C."/>
        </authorList>
    </citation>
    <scope>NUCLEOTIDE SEQUENCE [LARGE SCALE GENOMIC DNA]</scope>
    <source>
        <tissue evidence="2">Muscle</tissue>
    </source>
</reference>
<accession>A0A3L5TU79</accession>
<keyword evidence="3" id="KW-1185">Reference proteome</keyword>
<organism evidence="2 3">
    <name type="scientific">Mytilus galloprovincialis</name>
    <name type="common">Mediterranean mussel</name>
    <dbReference type="NCBI Taxonomy" id="29158"/>
    <lineage>
        <taxon>Eukaryota</taxon>
        <taxon>Metazoa</taxon>
        <taxon>Spiralia</taxon>
        <taxon>Lophotrochozoa</taxon>
        <taxon>Mollusca</taxon>
        <taxon>Bivalvia</taxon>
        <taxon>Autobranchia</taxon>
        <taxon>Pteriomorphia</taxon>
        <taxon>Mytilida</taxon>
        <taxon>Mytiloidea</taxon>
        <taxon>Mytilidae</taxon>
        <taxon>Mytilinae</taxon>
        <taxon>Mytilus</taxon>
    </lineage>
</organism>
<feature type="non-terminal residue" evidence="2">
    <location>
        <position position="1"/>
    </location>
</feature>
<dbReference type="EMBL" id="KV582852">
    <property type="protein sequence ID" value="OPL33464.1"/>
    <property type="molecule type" value="Genomic_DNA"/>
</dbReference>
<name>A0A3L5TU79_MYTGA</name>
<evidence type="ECO:0000256" key="1">
    <source>
        <dbReference type="SAM" id="MobiDB-lite"/>
    </source>
</evidence>
<sequence>MHTYEARNISFDELDTETLSVFLLHRGHLSRDENEALKIIRSAIQRLDDTKQEQPQNMEVKWADLEKAVISLTHPHYYRQLVKVVFDEICKLDQSKPEATGIKKEKTLNPTKECSISEEEWISDNEGPSMKNKSDEQNMQMLTKLFKSVVPTERNNKSSSENVADMDKILIQP</sequence>